<proteinExistence type="predicted"/>
<gene>
    <name evidence="1" type="ORF">HH216_22475</name>
</gene>
<name>A0A7L5DW83_9BACT</name>
<dbReference type="EMBL" id="CP051677">
    <property type="protein sequence ID" value="QJD80878.1"/>
    <property type="molecule type" value="Genomic_DNA"/>
</dbReference>
<evidence type="ECO:0000313" key="2">
    <source>
        <dbReference type="Proteomes" id="UP000501128"/>
    </source>
</evidence>
<dbReference type="Pfam" id="PF13030">
    <property type="entry name" value="DUF3891"/>
    <property type="match status" value="1"/>
</dbReference>
<organism evidence="1 2">
    <name type="scientific">Spirosoma rhododendri</name>
    <dbReference type="NCBI Taxonomy" id="2728024"/>
    <lineage>
        <taxon>Bacteria</taxon>
        <taxon>Pseudomonadati</taxon>
        <taxon>Bacteroidota</taxon>
        <taxon>Cytophagia</taxon>
        <taxon>Cytophagales</taxon>
        <taxon>Cytophagaceae</taxon>
        <taxon>Spirosoma</taxon>
    </lineage>
</organism>
<sequence>MIVRQVDTGWQLINQPAHGLLAFDLAMHWATDKRPDFWAETLIALTEHDDGQPGWSGRSHLTAAGTPLDFKILEYSVEQCRNLIDVALQKSRWNALMASMHTTFLYHEKRGTDKALDEFLDQQTTNQAKWRKEYGATKKAAQYAYDFVQWCDALSLILCQQQVPMNGRKLEISVGPDGSTYFISQRSDDTLCLDPWPFADDTFAVHVETFIVEQVVYQSDDELYRAIQDAPLQRQEWVMRK</sequence>
<protein>
    <submittedName>
        <fullName evidence="1">DUF3891 family protein</fullName>
    </submittedName>
</protein>
<dbReference type="Proteomes" id="UP000501128">
    <property type="component" value="Chromosome"/>
</dbReference>
<dbReference type="RefSeq" id="WP_169552898.1">
    <property type="nucleotide sequence ID" value="NZ_CP051677.1"/>
</dbReference>
<dbReference type="InterPro" id="IPR024992">
    <property type="entry name" value="DUF3891"/>
</dbReference>
<dbReference type="AlphaFoldDB" id="A0A7L5DW83"/>
<dbReference type="KEGG" id="srho:HH216_22475"/>
<accession>A0A7L5DW83</accession>
<keyword evidence="2" id="KW-1185">Reference proteome</keyword>
<evidence type="ECO:0000313" key="1">
    <source>
        <dbReference type="EMBL" id="QJD80878.1"/>
    </source>
</evidence>
<reference evidence="1 2" key="1">
    <citation type="submission" date="2020-04" db="EMBL/GenBank/DDBJ databases">
        <title>Genome sequencing of novel species.</title>
        <authorList>
            <person name="Heo J."/>
            <person name="Kim S.-J."/>
            <person name="Kim J.-S."/>
            <person name="Hong S.-B."/>
            <person name="Kwon S.-W."/>
        </authorList>
    </citation>
    <scope>NUCLEOTIDE SEQUENCE [LARGE SCALE GENOMIC DNA]</scope>
    <source>
        <strain evidence="1 2">CJU-R4</strain>
    </source>
</reference>